<reference evidence="2 3" key="1">
    <citation type="journal article" date="2014" name="Genome Announc.">
        <title>Draft Genome Sequence of Kocuria palustris PEL.</title>
        <authorList>
            <person name="Sharma G."/>
            <person name="Khatri I."/>
            <person name="Subramanian S."/>
        </authorList>
    </citation>
    <scope>NUCLEOTIDE SEQUENCE [LARGE SCALE GENOMIC DNA]</scope>
    <source>
        <strain evidence="2 3">PEL</strain>
    </source>
</reference>
<dbReference type="GeneID" id="93316598"/>
<evidence type="ECO:0000313" key="3">
    <source>
        <dbReference type="Proteomes" id="UP000009877"/>
    </source>
</evidence>
<comment type="caution">
    <text evidence="2">The sequence shown here is derived from an EMBL/GenBank/DDBJ whole genome shotgun (WGS) entry which is preliminary data.</text>
</comment>
<feature type="transmembrane region" description="Helical" evidence="1">
    <location>
        <begin position="51"/>
        <end position="75"/>
    </location>
</feature>
<evidence type="ECO:0000256" key="1">
    <source>
        <dbReference type="SAM" id="Phobius"/>
    </source>
</evidence>
<sequence length="116" mass="12222">MSLTSLILLAVGVVDVAVMVLVTVLAAMAFLHCLSAKPIQFQRAFKRTRTFWMLVTGACLLFSLLMTVPAVIALLTGGIPQMGQLIFVLVAATASGVYLADVKPAVNVESSGPSAW</sequence>
<keyword evidence="3" id="KW-1185">Reference proteome</keyword>
<dbReference type="AlphaFoldDB" id="M2YDG1"/>
<keyword evidence="1" id="KW-0812">Transmembrane</keyword>
<proteinExistence type="predicted"/>
<dbReference type="STRING" id="71999.KPaMU14_02075"/>
<feature type="transmembrane region" description="Helical" evidence="1">
    <location>
        <begin position="6"/>
        <end position="31"/>
    </location>
</feature>
<accession>M2YDG1</accession>
<dbReference type="Pfam" id="PF10724">
    <property type="entry name" value="DUF2516"/>
    <property type="match status" value="1"/>
</dbReference>
<organism evidence="2 3">
    <name type="scientific">Kocuria palustris PEL</name>
    <dbReference type="NCBI Taxonomy" id="1236550"/>
    <lineage>
        <taxon>Bacteria</taxon>
        <taxon>Bacillati</taxon>
        <taxon>Actinomycetota</taxon>
        <taxon>Actinomycetes</taxon>
        <taxon>Micrococcales</taxon>
        <taxon>Micrococcaceae</taxon>
        <taxon>Kocuria</taxon>
    </lineage>
</organism>
<keyword evidence="1" id="KW-1133">Transmembrane helix</keyword>
<dbReference type="EMBL" id="ANHZ02000011">
    <property type="protein sequence ID" value="EME36580.1"/>
    <property type="molecule type" value="Genomic_DNA"/>
</dbReference>
<keyword evidence="1" id="KW-0472">Membrane</keyword>
<name>M2YDG1_9MICC</name>
<evidence type="ECO:0000313" key="2">
    <source>
        <dbReference type="EMBL" id="EME36580.1"/>
    </source>
</evidence>
<dbReference type="InterPro" id="IPR019662">
    <property type="entry name" value="DUF2516"/>
</dbReference>
<dbReference type="Proteomes" id="UP000009877">
    <property type="component" value="Unassembled WGS sequence"/>
</dbReference>
<protein>
    <recommendedName>
        <fullName evidence="4">Integral membrane protein</fullName>
    </recommendedName>
</protein>
<evidence type="ECO:0008006" key="4">
    <source>
        <dbReference type="Google" id="ProtNLM"/>
    </source>
</evidence>
<gene>
    <name evidence="2" type="ORF">C884_00254</name>
</gene>
<dbReference type="RefSeq" id="WP_006214668.1">
    <property type="nucleotide sequence ID" value="NZ_ANHZ02000011.1"/>
</dbReference>
<feature type="transmembrane region" description="Helical" evidence="1">
    <location>
        <begin position="81"/>
        <end position="100"/>
    </location>
</feature>